<accession>A0A9P7MHP4</accession>
<comment type="caution">
    <text evidence="5">The sequence shown here is derived from an EMBL/GenBank/DDBJ whole genome shotgun (WGS) entry which is preliminary data.</text>
</comment>
<evidence type="ECO:0000256" key="4">
    <source>
        <dbReference type="SAM" id="SignalP"/>
    </source>
</evidence>
<keyword evidence="3" id="KW-1015">Disulfide bond</keyword>
<dbReference type="Gene3D" id="3.20.120.10">
    <property type="entry name" value="Hydrophobin"/>
    <property type="match status" value="1"/>
</dbReference>
<proteinExistence type="inferred from homology"/>
<organism evidence="5 6">
    <name type="scientific">Claviceps pazoutovae</name>
    <dbReference type="NCBI Taxonomy" id="1649127"/>
    <lineage>
        <taxon>Eukaryota</taxon>
        <taxon>Fungi</taxon>
        <taxon>Dikarya</taxon>
        <taxon>Ascomycota</taxon>
        <taxon>Pezizomycotina</taxon>
        <taxon>Sordariomycetes</taxon>
        <taxon>Hypocreomycetidae</taxon>
        <taxon>Hypocreales</taxon>
        <taxon>Clavicipitaceae</taxon>
        <taxon>Claviceps</taxon>
    </lineage>
</organism>
<evidence type="ECO:0000256" key="3">
    <source>
        <dbReference type="ARBA" id="ARBA00023157"/>
    </source>
</evidence>
<gene>
    <name evidence="5" type="ORF">E4U60_005499</name>
</gene>
<dbReference type="SUPFAM" id="SSF101751">
    <property type="entry name" value="Hydrophobin II, HfbII"/>
    <property type="match status" value="1"/>
</dbReference>
<name>A0A9P7MHP4_9HYPO</name>
<reference evidence="5 6" key="1">
    <citation type="journal article" date="2020" name="bioRxiv">
        <title>Whole genome comparisons of ergot fungi reveals the divergence and evolution of species within the genus Claviceps are the result of varying mechanisms driving genome evolution and host range expansion.</title>
        <authorList>
            <person name="Wyka S.A."/>
            <person name="Mondo S.J."/>
            <person name="Liu M."/>
            <person name="Dettman J."/>
            <person name="Nalam V."/>
            <person name="Broders K.D."/>
        </authorList>
    </citation>
    <scope>NUCLEOTIDE SEQUENCE [LARGE SCALE GENOMIC DNA]</scope>
    <source>
        <strain evidence="5 6">CCC 1485</strain>
    </source>
</reference>
<dbReference type="PANTHER" id="PTHR42341:SF1">
    <property type="entry name" value="HYDROPHOBIN"/>
    <property type="match status" value="1"/>
</dbReference>
<dbReference type="CDD" id="cd23508">
    <property type="entry name" value="hydrophobin_II"/>
    <property type="match status" value="1"/>
</dbReference>
<dbReference type="PANTHER" id="PTHR42341">
    <property type="entry name" value="HYDROPHOBIN"/>
    <property type="match status" value="1"/>
</dbReference>
<dbReference type="GO" id="GO:0005576">
    <property type="term" value="C:extracellular region"/>
    <property type="evidence" value="ECO:0007669"/>
    <property type="project" value="InterPro"/>
</dbReference>
<evidence type="ECO:0000256" key="2">
    <source>
        <dbReference type="ARBA" id="ARBA00009576"/>
    </source>
</evidence>
<comment type="similarity">
    <text evidence="2">Belongs to the cerato-ulmin hydrophobin family.</text>
</comment>
<evidence type="ECO:0000313" key="6">
    <source>
        <dbReference type="Proteomes" id="UP000706124"/>
    </source>
</evidence>
<dbReference type="AlphaFoldDB" id="A0A9P7MHP4"/>
<sequence>MKTFNTILALVAGTVVALPTTEKNATFPAKMGSRGHGVCPDFLYSVPRCCSMAALGVLDLDCSTPSSTWDLKGICASDGKEAQCCTIDLAEFGVLCTNFVSE</sequence>
<protein>
    <recommendedName>
        <fullName evidence="7">Hydrophobin</fullName>
    </recommendedName>
</protein>
<dbReference type="Pfam" id="PF06766">
    <property type="entry name" value="Hydrophobin_2"/>
    <property type="match status" value="1"/>
</dbReference>
<dbReference type="Proteomes" id="UP000706124">
    <property type="component" value="Unassembled WGS sequence"/>
</dbReference>
<dbReference type="EMBL" id="SRPO01000049">
    <property type="protein sequence ID" value="KAG5945027.1"/>
    <property type="molecule type" value="Genomic_DNA"/>
</dbReference>
<keyword evidence="4" id="KW-0732">Signal</keyword>
<evidence type="ECO:0000313" key="5">
    <source>
        <dbReference type="EMBL" id="KAG5945027.1"/>
    </source>
</evidence>
<keyword evidence="6" id="KW-1185">Reference proteome</keyword>
<feature type="signal peptide" evidence="4">
    <location>
        <begin position="1"/>
        <end position="17"/>
    </location>
</feature>
<dbReference type="InterPro" id="IPR036686">
    <property type="entry name" value="Class_II_Hydrophobin_sf"/>
</dbReference>
<evidence type="ECO:0000256" key="1">
    <source>
        <dbReference type="ARBA" id="ARBA00004196"/>
    </source>
</evidence>
<feature type="chain" id="PRO_5040173482" description="Hydrophobin" evidence="4">
    <location>
        <begin position="18"/>
        <end position="102"/>
    </location>
</feature>
<dbReference type="InterPro" id="IPR010636">
    <property type="entry name" value="Class_II_hydrophobin"/>
</dbReference>
<comment type="subcellular location">
    <subcellularLocation>
        <location evidence="1">Cell envelope</location>
    </subcellularLocation>
</comment>
<evidence type="ECO:0008006" key="7">
    <source>
        <dbReference type="Google" id="ProtNLM"/>
    </source>
</evidence>
<dbReference type="OrthoDB" id="4500971at2759"/>